<evidence type="ECO:0000256" key="3">
    <source>
        <dbReference type="ARBA" id="ARBA00047960"/>
    </source>
</evidence>
<dbReference type="EC" id="2.5.1.18" evidence="1"/>
<dbReference type="CDD" id="cd00570">
    <property type="entry name" value="GST_N_family"/>
    <property type="match status" value="1"/>
</dbReference>
<dbReference type="SFLD" id="SFLDS00019">
    <property type="entry name" value="Glutathione_Transferase_(cytos"/>
    <property type="match status" value="1"/>
</dbReference>
<evidence type="ECO:0000313" key="7">
    <source>
        <dbReference type="Proteomes" id="UP001597349"/>
    </source>
</evidence>
<protein>
    <recommendedName>
        <fullName evidence="1">glutathione transferase</fullName>
        <ecNumber evidence="1">2.5.1.18</ecNumber>
    </recommendedName>
</protein>
<keyword evidence="2" id="KW-0808">Transferase</keyword>
<evidence type="ECO:0000256" key="1">
    <source>
        <dbReference type="ARBA" id="ARBA00012452"/>
    </source>
</evidence>
<accession>A0ABW4WCZ3</accession>
<feature type="domain" description="GST N-terminal" evidence="4">
    <location>
        <begin position="4"/>
        <end position="87"/>
    </location>
</feature>
<dbReference type="InterPro" id="IPR040079">
    <property type="entry name" value="Glutathione_S-Trfase"/>
</dbReference>
<dbReference type="SFLD" id="SFLDG01152">
    <property type="entry name" value="Main.3:_Omega-_and_Tau-like"/>
    <property type="match status" value="1"/>
</dbReference>
<dbReference type="InterPro" id="IPR010987">
    <property type="entry name" value="Glutathione-S-Trfase_C-like"/>
</dbReference>
<dbReference type="SFLD" id="SFLDG00358">
    <property type="entry name" value="Main_(cytGST)"/>
    <property type="match status" value="1"/>
</dbReference>
<dbReference type="InterPro" id="IPR036249">
    <property type="entry name" value="Thioredoxin-like_sf"/>
</dbReference>
<dbReference type="InterPro" id="IPR045073">
    <property type="entry name" value="Omega/Tau-like"/>
</dbReference>
<evidence type="ECO:0000259" key="4">
    <source>
        <dbReference type="PROSITE" id="PS50404"/>
    </source>
</evidence>
<dbReference type="SUPFAM" id="SSF52833">
    <property type="entry name" value="Thioredoxin-like"/>
    <property type="match status" value="1"/>
</dbReference>
<dbReference type="PANTHER" id="PTHR43968">
    <property type="match status" value="1"/>
</dbReference>
<comment type="catalytic activity">
    <reaction evidence="3">
        <text>RX + glutathione = an S-substituted glutathione + a halide anion + H(+)</text>
        <dbReference type="Rhea" id="RHEA:16437"/>
        <dbReference type="ChEBI" id="CHEBI:15378"/>
        <dbReference type="ChEBI" id="CHEBI:16042"/>
        <dbReference type="ChEBI" id="CHEBI:17792"/>
        <dbReference type="ChEBI" id="CHEBI:57925"/>
        <dbReference type="ChEBI" id="CHEBI:90779"/>
        <dbReference type="EC" id="2.5.1.18"/>
    </reaction>
</comment>
<dbReference type="EMBL" id="JBHUGY010000022">
    <property type="protein sequence ID" value="MFD2054294.1"/>
    <property type="molecule type" value="Genomic_DNA"/>
</dbReference>
<dbReference type="InterPro" id="IPR050983">
    <property type="entry name" value="GST_Omega/HSP26"/>
</dbReference>
<dbReference type="PROSITE" id="PS50405">
    <property type="entry name" value="GST_CTER"/>
    <property type="match status" value="1"/>
</dbReference>
<keyword evidence="7" id="KW-1185">Reference proteome</keyword>
<dbReference type="CDD" id="cd00299">
    <property type="entry name" value="GST_C_family"/>
    <property type="match status" value="1"/>
</dbReference>
<dbReference type="InterPro" id="IPR004045">
    <property type="entry name" value="Glutathione_S-Trfase_N"/>
</dbReference>
<dbReference type="Gene3D" id="1.20.1050.10">
    <property type="match status" value="1"/>
</dbReference>
<dbReference type="PROSITE" id="PS50404">
    <property type="entry name" value="GST_NTER"/>
    <property type="match status" value="1"/>
</dbReference>
<sequence>MPDGKLTLISHPPCPFVQRAAIVLLEKGVPFERIDIDLAAKPEWFLALSPTGKVPLLTVRQADGTDAILFESMVICEYIEEAEEGASLYFPNALSRAQQRAWVEFGTAALSEAWQWLNHDDSRTADAKRVVLQDRFRRIEAVLEQGPYFSGSMFSMVDAVFAPVFRYFDCIDPAVSEAIFNDLPRVSAWRHALASRQSVISAVREDYADLFQQHLLQHGAALASSRTSRPFAHSKR</sequence>
<dbReference type="RefSeq" id="WP_379019726.1">
    <property type="nucleotide sequence ID" value="NZ_JBHUGY010000022.1"/>
</dbReference>
<name>A0ABW4WCZ3_9HYPH</name>
<reference evidence="7" key="1">
    <citation type="journal article" date="2019" name="Int. J. Syst. Evol. Microbiol.">
        <title>The Global Catalogue of Microorganisms (GCM) 10K type strain sequencing project: providing services to taxonomists for standard genome sequencing and annotation.</title>
        <authorList>
            <consortium name="The Broad Institute Genomics Platform"/>
            <consortium name="The Broad Institute Genome Sequencing Center for Infectious Disease"/>
            <person name="Wu L."/>
            <person name="Ma J."/>
        </authorList>
    </citation>
    <scope>NUCLEOTIDE SEQUENCE [LARGE SCALE GENOMIC DNA]</scope>
    <source>
        <strain evidence="7">CGMCC 1.16226</strain>
    </source>
</reference>
<organism evidence="6 7">
    <name type="scientific">Mesorhizobium calcicola</name>
    <dbReference type="NCBI Taxonomy" id="1300310"/>
    <lineage>
        <taxon>Bacteria</taxon>
        <taxon>Pseudomonadati</taxon>
        <taxon>Pseudomonadota</taxon>
        <taxon>Alphaproteobacteria</taxon>
        <taxon>Hyphomicrobiales</taxon>
        <taxon>Phyllobacteriaceae</taxon>
        <taxon>Mesorhizobium</taxon>
    </lineage>
</organism>
<evidence type="ECO:0000256" key="2">
    <source>
        <dbReference type="ARBA" id="ARBA00022679"/>
    </source>
</evidence>
<dbReference type="PANTHER" id="PTHR43968:SF6">
    <property type="entry name" value="GLUTATHIONE S-TRANSFERASE OMEGA"/>
    <property type="match status" value="1"/>
</dbReference>
<feature type="domain" description="GST C-terminal" evidence="5">
    <location>
        <begin position="92"/>
        <end position="231"/>
    </location>
</feature>
<gene>
    <name evidence="6" type="ORF">ACFSQT_14695</name>
</gene>
<dbReference type="InterPro" id="IPR036282">
    <property type="entry name" value="Glutathione-S-Trfase_C_sf"/>
</dbReference>
<proteinExistence type="predicted"/>
<dbReference type="Pfam" id="PF13409">
    <property type="entry name" value="GST_N_2"/>
    <property type="match status" value="1"/>
</dbReference>
<evidence type="ECO:0000313" key="6">
    <source>
        <dbReference type="EMBL" id="MFD2054294.1"/>
    </source>
</evidence>
<comment type="caution">
    <text evidence="6">The sequence shown here is derived from an EMBL/GenBank/DDBJ whole genome shotgun (WGS) entry which is preliminary data.</text>
</comment>
<dbReference type="Gene3D" id="3.40.30.10">
    <property type="entry name" value="Glutaredoxin"/>
    <property type="match status" value="1"/>
</dbReference>
<dbReference type="Proteomes" id="UP001597349">
    <property type="component" value="Unassembled WGS sequence"/>
</dbReference>
<evidence type="ECO:0000259" key="5">
    <source>
        <dbReference type="PROSITE" id="PS50405"/>
    </source>
</evidence>
<dbReference type="SUPFAM" id="SSF47616">
    <property type="entry name" value="GST C-terminal domain-like"/>
    <property type="match status" value="1"/>
</dbReference>
<dbReference type="Pfam" id="PF13410">
    <property type="entry name" value="GST_C_2"/>
    <property type="match status" value="1"/>
</dbReference>